<feature type="transmembrane region" description="Helical" evidence="1">
    <location>
        <begin position="170"/>
        <end position="188"/>
    </location>
</feature>
<evidence type="ECO:0000313" key="3">
    <source>
        <dbReference type="Proteomes" id="UP000197025"/>
    </source>
</evidence>
<dbReference type="AlphaFoldDB" id="A0A212PZ97"/>
<dbReference type="Proteomes" id="UP000197025">
    <property type="component" value="Unassembled WGS sequence"/>
</dbReference>
<feature type="transmembrane region" description="Helical" evidence="1">
    <location>
        <begin position="325"/>
        <end position="344"/>
    </location>
</feature>
<feature type="transmembrane region" description="Helical" evidence="1">
    <location>
        <begin position="72"/>
        <end position="93"/>
    </location>
</feature>
<feature type="transmembrane region" description="Helical" evidence="1">
    <location>
        <begin position="356"/>
        <end position="374"/>
    </location>
</feature>
<evidence type="ECO:0000256" key="1">
    <source>
        <dbReference type="SAM" id="Phobius"/>
    </source>
</evidence>
<name>A0A212PZ97_9CHLR</name>
<protein>
    <recommendedName>
        <fullName evidence="4">Glycosyltransferase RgtA/B/C/D-like domain-containing protein</fullName>
    </recommendedName>
</protein>
<keyword evidence="3" id="KW-1185">Reference proteome</keyword>
<accession>A0A212PZ97</accession>
<feature type="transmembrane region" description="Helical" evidence="1">
    <location>
        <begin position="200"/>
        <end position="220"/>
    </location>
</feature>
<proteinExistence type="predicted"/>
<evidence type="ECO:0008006" key="4">
    <source>
        <dbReference type="Google" id="ProtNLM"/>
    </source>
</evidence>
<organism evidence="2 3">
    <name type="scientific">Thermoflexus hugenholtzii JAD2</name>
    <dbReference type="NCBI Taxonomy" id="877466"/>
    <lineage>
        <taxon>Bacteria</taxon>
        <taxon>Bacillati</taxon>
        <taxon>Chloroflexota</taxon>
        <taxon>Thermoflexia</taxon>
        <taxon>Thermoflexales</taxon>
        <taxon>Thermoflexaceae</taxon>
        <taxon>Thermoflexus</taxon>
    </lineage>
</organism>
<gene>
    <name evidence="2" type="ORF">SAMN02746019_00022850</name>
</gene>
<keyword evidence="1" id="KW-1133">Transmembrane helix</keyword>
<keyword evidence="1" id="KW-0812">Transmembrane</keyword>
<evidence type="ECO:0000313" key="2">
    <source>
        <dbReference type="EMBL" id="SNB52278.1"/>
    </source>
</evidence>
<sequence>MRKVLLTALLFLVSLYLSLAAGINRGDEAWFLQVMRRVHQGDVLYRDVFYGAGPLAVFLTMPLIYLIGVEILAVKIVVAASYTVSMLLGMHILERIGADPKSRLIFLGVNLLFAPPAPHAPYQSLANTFLMAASDSTMAALNTVDPRARLLFLAGAGSAAGLSFAAKQNIGVYVLLAILGALLIKRPGAHRDLCRWAIEIRTAILAFSLAVALTFLPIWLGGGGSKFLDYGLINKQAYLRLAGIPYTDGLQGALRSLQALSPRATIEQGLRTLRFMAFLLPFIAGVFWIAGLSRIPATKRPHWAAIGLFAGAAFLGVFPRADYAHLIYAIPTLWIVILGAWSAIKIRSWKITIERGAGAFIALALLLALSAPSIRVLQGRLTISTLPHFYGPLIDPALQTRIQEEAEQLQARAPDNSLFLLFPTAGFYYLVAGLHNPTPFDFPTATSFGRNGQKEVIQAIREGRIHRICYWRWDWNLRPVEIETFVEQEMEYVEDLGICKLYRAGP</sequence>
<feature type="transmembrane region" description="Helical" evidence="1">
    <location>
        <begin position="302"/>
        <end position="319"/>
    </location>
</feature>
<reference evidence="3" key="1">
    <citation type="submission" date="2017-06" db="EMBL/GenBank/DDBJ databases">
        <authorList>
            <person name="Varghese N."/>
            <person name="Submissions S."/>
        </authorList>
    </citation>
    <scope>NUCLEOTIDE SEQUENCE [LARGE SCALE GENOMIC DNA]</scope>
    <source>
        <strain evidence="3">JAD2</strain>
    </source>
</reference>
<feature type="transmembrane region" description="Helical" evidence="1">
    <location>
        <begin position="272"/>
        <end position="290"/>
    </location>
</feature>
<dbReference type="EMBL" id="FYEK01000003">
    <property type="protein sequence ID" value="SNB52278.1"/>
    <property type="molecule type" value="Genomic_DNA"/>
</dbReference>
<dbReference type="InParanoid" id="A0A212PZ97"/>
<feature type="transmembrane region" description="Helical" evidence="1">
    <location>
        <begin position="44"/>
        <end position="65"/>
    </location>
</feature>
<keyword evidence="1" id="KW-0472">Membrane</keyword>